<keyword evidence="1" id="KW-0472">Membrane</keyword>
<reference evidence="2" key="1">
    <citation type="submission" date="2014-11" db="EMBL/GenBank/DDBJ databases">
        <authorList>
            <person name="Amaro Gonzalez C."/>
        </authorList>
    </citation>
    <scope>NUCLEOTIDE SEQUENCE</scope>
</reference>
<dbReference type="EMBL" id="GBXM01063469">
    <property type="protein sequence ID" value="JAH45108.1"/>
    <property type="molecule type" value="Transcribed_RNA"/>
</dbReference>
<reference evidence="2" key="2">
    <citation type="journal article" date="2015" name="Fish Shellfish Immunol.">
        <title>Early steps in the European eel (Anguilla anguilla)-Vibrio vulnificus interaction in the gills: Role of the RtxA13 toxin.</title>
        <authorList>
            <person name="Callol A."/>
            <person name="Pajuelo D."/>
            <person name="Ebbesson L."/>
            <person name="Teles M."/>
            <person name="MacKenzie S."/>
            <person name="Amaro C."/>
        </authorList>
    </citation>
    <scope>NUCLEOTIDE SEQUENCE</scope>
</reference>
<feature type="transmembrane region" description="Helical" evidence="1">
    <location>
        <begin position="12"/>
        <end position="30"/>
    </location>
</feature>
<sequence length="58" mass="6796">MSPHQKCVCQCFLYRWILLVTICTLELHSLPNNLWSGDAFENYRLGTISLLQLRMEPV</sequence>
<name>A0A0E9SX34_ANGAN</name>
<evidence type="ECO:0000256" key="1">
    <source>
        <dbReference type="SAM" id="Phobius"/>
    </source>
</evidence>
<evidence type="ECO:0000313" key="2">
    <source>
        <dbReference type="EMBL" id="JAH45108.1"/>
    </source>
</evidence>
<proteinExistence type="predicted"/>
<organism evidence="2">
    <name type="scientific">Anguilla anguilla</name>
    <name type="common">European freshwater eel</name>
    <name type="synonym">Muraena anguilla</name>
    <dbReference type="NCBI Taxonomy" id="7936"/>
    <lineage>
        <taxon>Eukaryota</taxon>
        <taxon>Metazoa</taxon>
        <taxon>Chordata</taxon>
        <taxon>Craniata</taxon>
        <taxon>Vertebrata</taxon>
        <taxon>Euteleostomi</taxon>
        <taxon>Actinopterygii</taxon>
        <taxon>Neopterygii</taxon>
        <taxon>Teleostei</taxon>
        <taxon>Anguilliformes</taxon>
        <taxon>Anguillidae</taxon>
        <taxon>Anguilla</taxon>
    </lineage>
</organism>
<accession>A0A0E9SX34</accession>
<keyword evidence="1" id="KW-1133">Transmembrane helix</keyword>
<protein>
    <submittedName>
        <fullName evidence="2">Uncharacterized protein</fullName>
    </submittedName>
</protein>
<keyword evidence="1" id="KW-0812">Transmembrane</keyword>
<dbReference type="AlphaFoldDB" id="A0A0E9SX34"/>